<evidence type="ECO:0000256" key="5">
    <source>
        <dbReference type="SAM" id="MobiDB-lite"/>
    </source>
</evidence>
<reference evidence="7 8" key="1">
    <citation type="submission" date="2013-11" db="EMBL/GenBank/DDBJ databases">
        <title>The Damaraland mole rat (Fukomys damarensis) genome and evolution of African mole rats.</title>
        <authorList>
            <person name="Gladyshev V.N."/>
            <person name="Fang X."/>
        </authorList>
    </citation>
    <scope>NUCLEOTIDE SEQUENCE [LARGE SCALE GENOMIC DNA]</scope>
    <source>
        <tissue evidence="7">Liver</tissue>
    </source>
</reference>
<keyword evidence="3 6" id="KW-1133">Transmembrane helix</keyword>
<name>A0A091D853_FUKDA</name>
<feature type="compositionally biased region" description="Polar residues" evidence="5">
    <location>
        <begin position="40"/>
        <end position="62"/>
    </location>
</feature>
<accession>A0A091D853</accession>
<feature type="compositionally biased region" description="Polar residues" evidence="5">
    <location>
        <begin position="1"/>
        <end position="23"/>
    </location>
</feature>
<evidence type="ECO:0000256" key="2">
    <source>
        <dbReference type="ARBA" id="ARBA00022692"/>
    </source>
</evidence>
<feature type="transmembrane region" description="Helical" evidence="6">
    <location>
        <begin position="159"/>
        <end position="182"/>
    </location>
</feature>
<evidence type="ECO:0000256" key="4">
    <source>
        <dbReference type="ARBA" id="ARBA00023136"/>
    </source>
</evidence>
<sequence length="190" mass="20594">MDQPVSSQEASIENLNLATATSQSHRHMVQQKSMADLRGSVSSRRPSASHASESGNSVSFLPSTAEARELPPSMDGRQDGPKEESTMLGAWSSLVTNLLSLMVATVGLVLLTIILATVPTTTSQCEQELMPMATHPDSYNFSSDIPFCFMIRSSLQGTLSLMLLFTVVEFSVAISSSVLCWVQAHSYYSR</sequence>
<comment type="subcellular location">
    <subcellularLocation>
        <location evidence="1">Membrane</location>
        <topology evidence="1">Multi-pass membrane protein</topology>
    </subcellularLocation>
</comment>
<feature type="region of interest" description="Disordered" evidence="5">
    <location>
        <begin position="1"/>
        <end position="62"/>
    </location>
</feature>
<feature type="transmembrane region" description="Helical" evidence="6">
    <location>
        <begin position="94"/>
        <end position="118"/>
    </location>
</feature>
<keyword evidence="8" id="KW-1185">Reference proteome</keyword>
<dbReference type="InterPro" id="IPR007237">
    <property type="entry name" value="CD20-like"/>
</dbReference>
<evidence type="ECO:0000313" key="8">
    <source>
        <dbReference type="Proteomes" id="UP000028990"/>
    </source>
</evidence>
<dbReference type="Pfam" id="PF04103">
    <property type="entry name" value="CD20"/>
    <property type="match status" value="1"/>
</dbReference>
<proteinExistence type="predicted"/>
<organism evidence="7 8">
    <name type="scientific">Fukomys damarensis</name>
    <name type="common">Damaraland mole rat</name>
    <name type="synonym">Cryptomys damarensis</name>
    <dbReference type="NCBI Taxonomy" id="885580"/>
    <lineage>
        <taxon>Eukaryota</taxon>
        <taxon>Metazoa</taxon>
        <taxon>Chordata</taxon>
        <taxon>Craniata</taxon>
        <taxon>Vertebrata</taxon>
        <taxon>Euteleostomi</taxon>
        <taxon>Mammalia</taxon>
        <taxon>Eutheria</taxon>
        <taxon>Euarchontoglires</taxon>
        <taxon>Glires</taxon>
        <taxon>Rodentia</taxon>
        <taxon>Hystricomorpha</taxon>
        <taxon>Bathyergidae</taxon>
        <taxon>Fukomys</taxon>
    </lineage>
</organism>
<dbReference type="Proteomes" id="UP000028990">
    <property type="component" value="Unassembled WGS sequence"/>
</dbReference>
<evidence type="ECO:0000313" key="7">
    <source>
        <dbReference type="EMBL" id="KFO28289.1"/>
    </source>
</evidence>
<evidence type="ECO:0000256" key="6">
    <source>
        <dbReference type="SAM" id="Phobius"/>
    </source>
</evidence>
<keyword evidence="4 6" id="KW-0472">Membrane</keyword>
<dbReference type="AlphaFoldDB" id="A0A091D853"/>
<gene>
    <name evidence="7" type="ORF">H920_10150</name>
</gene>
<keyword evidence="2 6" id="KW-0812">Transmembrane</keyword>
<protein>
    <submittedName>
        <fullName evidence="7">Membrane-spanning 4-domains subfamily A member 6A</fullName>
    </submittedName>
</protein>
<dbReference type="EMBL" id="KN122776">
    <property type="protein sequence ID" value="KFO28289.1"/>
    <property type="molecule type" value="Genomic_DNA"/>
</dbReference>
<evidence type="ECO:0000256" key="1">
    <source>
        <dbReference type="ARBA" id="ARBA00004141"/>
    </source>
</evidence>
<evidence type="ECO:0000256" key="3">
    <source>
        <dbReference type="ARBA" id="ARBA00022989"/>
    </source>
</evidence>
<dbReference type="GO" id="GO:0016020">
    <property type="term" value="C:membrane"/>
    <property type="evidence" value="ECO:0007669"/>
    <property type="project" value="UniProtKB-SubCell"/>
</dbReference>